<gene>
    <name evidence="2" type="ORF">CLV38_10616</name>
</gene>
<dbReference type="EMBL" id="PVTO01000006">
    <property type="protein sequence ID" value="PRY83112.1"/>
    <property type="molecule type" value="Genomic_DNA"/>
</dbReference>
<organism evidence="2 3">
    <name type="scientific">Alkalibacterium olivapovliticus</name>
    <dbReference type="NCBI Taxonomy" id="99907"/>
    <lineage>
        <taxon>Bacteria</taxon>
        <taxon>Bacillati</taxon>
        <taxon>Bacillota</taxon>
        <taxon>Bacilli</taxon>
        <taxon>Lactobacillales</taxon>
        <taxon>Carnobacteriaceae</taxon>
        <taxon>Alkalibacterium</taxon>
    </lineage>
</organism>
<dbReference type="OrthoDB" id="2167885at2"/>
<evidence type="ECO:0000256" key="1">
    <source>
        <dbReference type="SAM" id="Phobius"/>
    </source>
</evidence>
<feature type="transmembrane region" description="Helical" evidence="1">
    <location>
        <begin position="52"/>
        <end position="74"/>
    </location>
</feature>
<keyword evidence="3" id="KW-1185">Reference proteome</keyword>
<name>A0A2T0W8S9_9LACT</name>
<dbReference type="RefSeq" id="WP_106191962.1">
    <property type="nucleotide sequence ID" value="NZ_PVTO01000006.1"/>
</dbReference>
<keyword evidence="1" id="KW-0812">Transmembrane</keyword>
<evidence type="ECO:0000313" key="2">
    <source>
        <dbReference type="EMBL" id="PRY83112.1"/>
    </source>
</evidence>
<keyword evidence="1" id="KW-1133">Transmembrane helix</keyword>
<dbReference type="Proteomes" id="UP000238205">
    <property type="component" value="Unassembled WGS sequence"/>
</dbReference>
<accession>A0A2T0W8S9</accession>
<sequence>MKSSENRFTSEDLKFSVLVLLSYIVPVVGIGFSSYVLIYSKTHPVDRWIRKLAVIALIMQLLMISLAAVGWAAWNFS</sequence>
<feature type="transmembrane region" description="Helical" evidence="1">
    <location>
        <begin position="20"/>
        <end position="40"/>
    </location>
</feature>
<evidence type="ECO:0000313" key="3">
    <source>
        <dbReference type="Proteomes" id="UP000238205"/>
    </source>
</evidence>
<dbReference type="AlphaFoldDB" id="A0A2T0W8S9"/>
<keyword evidence="1" id="KW-0472">Membrane</keyword>
<protein>
    <submittedName>
        <fullName evidence="2">Uncharacterized protein</fullName>
    </submittedName>
</protein>
<reference evidence="2 3" key="1">
    <citation type="submission" date="2018-03" db="EMBL/GenBank/DDBJ databases">
        <title>Genomic Encyclopedia of Archaeal and Bacterial Type Strains, Phase II (KMG-II): from individual species to whole genera.</title>
        <authorList>
            <person name="Goeker M."/>
        </authorList>
    </citation>
    <scope>NUCLEOTIDE SEQUENCE [LARGE SCALE GENOMIC DNA]</scope>
    <source>
        <strain evidence="2 3">DSM 13175</strain>
    </source>
</reference>
<proteinExistence type="predicted"/>
<comment type="caution">
    <text evidence="2">The sequence shown here is derived from an EMBL/GenBank/DDBJ whole genome shotgun (WGS) entry which is preliminary data.</text>
</comment>